<organism evidence="2 3">
    <name type="scientific">Coprococcus catus</name>
    <dbReference type="NCBI Taxonomy" id="116085"/>
    <lineage>
        <taxon>Bacteria</taxon>
        <taxon>Bacillati</taxon>
        <taxon>Bacillota</taxon>
        <taxon>Clostridia</taxon>
        <taxon>Lachnospirales</taxon>
        <taxon>Lachnospiraceae</taxon>
        <taxon>Coprococcus</taxon>
    </lineage>
</organism>
<name>A0A3E2TD87_9FIRM</name>
<dbReference type="Proteomes" id="UP000260773">
    <property type="component" value="Unassembled WGS sequence"/>
</dbReference>
<accession>A0A3E2TD87</accession>
<evidence type="ECO:0000256" key="1">
    <source>
        <dbReference type="SAM" id="Phobius"/>
    </source>
</evidence>
<sequence>MRKVSLREIVADKIVFAILIALYYWMWARNDWHNYYTSIQYAVFTFTFFYFISRASRLRKYKQERPDEMSEANLKRCDALCLKIGAAAIIVLSFVCAVGRLSITTDLIGYCLMGILIALAIIRTILFYIMDTKGV</sequence>
<dbReference type="AlphaFoldDB" id="A0A3E2TD87"/>
<keyword evidence="1" id="KW-1133">Transmembrane helix</keyword>
<reference evidence="2 3" key="1">
    <citation type="submission" date="2018-08" db="EMBL/GenBank/DDBJ databases">
        <title>A genome reference for cultivated species of the human gut microbiota.</title>
        <authorList>
            <person name="Zou Y."/>
            <person name="Xue W."/>
            <person name="Luo G."/>
        </authorList>
    </citation>
    <scope>NUCLEOTIDE SEQUENCE [LARGE SCALE GENOMIC DNA]</scope>
    <source>
        <strain evidence="2 3">AF45-17</strain>
    </source>
</reference>
<protein>
    <submittedName>
        <fullName evidence="2">Uncharacterized protein</fullName>
    </submittedName>
</protein>
<keyword evidence="1" id="KW-0472">Membrane</keyword>
<keyword evidence="1" id="KW-0812">Transmembrane</keyword>
<dbReference type="EMBL" id="QVEP01000070">
    <property type="protein sequence ID" value="RGB73066.1"/>
    <property type="molecule type" value="Genomic_DNA"/>
</dbReference>
<feature type="transmembrane region" description="Helical" evidence="1">
    <location>
        <begin position="107"/>
        <end position="129"/>
    </location>
</feature>
<feature type="transmembrane region" description="Helical" evidence="1">
    <location>
        <begin position="9"/>
        <end position="27"/>
    </location>
</feature>
<dbReference type="RefSeq" id="WP_015513252.1">
    <property type="nucleotide sequence ID" value="NZ_JAQDKA010000008.1"/>
</dbReference>
<feature type="transmembrane region" description="Helical" evidence="1">
    <location>
        <begin position="33"/>
        <end position="52"/>
    </location>
</feature>
<evidence type="ECO:0000313" key="3">
    <source>
        <dbReference type="Proteomes" id="UP000260773"/>
    </source>
</evidence>
<gene>
    <name evidence="2" type="ORF">DW070_16095</name>
</gene>
<feature type="transmembrane region" description="Helical" evidence="1">
    <location>
        <begin position="80"/>
        <end position="101"/>
    </location>
</feature>
<proteinExistence type="predicted"/>
<evidence type="ECO:0000313" key="2">
    <source>
        <dbReference type="EMBL" id="RGB73066.1"/>
    </source>
</evidence>
<comment type="caution">
    <text evidence="2">The sequence shown here is derived from an EMBL/GenBank/DDBJ whole genome shotgun (WGS) entry which is preliminary data.</text>
</comment>